<keyword evidence="3" id="KW-1185">Reference proteome</keyword>
<dbReference type="EMBL" id="JAAOAS010000069">
    <property type="protein sequence ID" value="KAF5598044.1"/>
    <property type="molecule type" value="Genomic_DNA"/>
</dbReference>
<dbReference type="OrthoDB" id="5243788at2759"/>
<comment type="caution">
    <text evidence="2">The sequence shown here is derived from an EMBL/GenBank/DDBJ whole genome shotgun (WGS) entry which is preliminary data.</text>
</comment>
<evidence type="ECO:0000256" key="1">
    <source>
        <dbReference type="SAM" id="MobiDB-lite"/>
    </source>
</evidence>
<evidence type="ECO:0000313" key="2">
    <source>
        <dbReference type="EMBL" id="KAF5598044.1"/>
    </source>
</evidence>
<evidence type="ECO:0000313" key="3">
    <source>
        <dbReference type="Proteomes" id="UP000546213"/>
    </source>
</evidence>
<dbReference type="AlphaFoldDB" id="A0A8H5PJV6"/>
<protein>
    <submittedName>
        <fullName evidence="2">Uncharacterized protein</fullName>
    </submittedName>
</protein>
<sequence>MSSQHVAFSAVRNPANRDRVFIYRVAPNDHNLSYEQRAIHKGISAPRWNKNPDVPSTILRGESNIVTLIFDDVVHIYGVCVKDNLISLLSPFVEPREPKAGCDEGKLAGVCFSEHDEEQAWLVYEKKDGEEDNAKSQLMYCDLGTPQTPDKPSTAKSIMNGTYLSLFHDTRRCWVIFQNESGQLVAHNETDQKPSVISADSSHFAIFRTDKSNVSDPTPVASCFIPAKDIDTTQVPGFRSDALGRVIVYWVRTFNGKPCLYRSHADLTEKSSSADFSEPRQATENGVSVEPLAQISVVPNAETQSNYLFVVKHGGDNISSVADSWATMNESSSGLDMANTELFKRWQAKILEEAILGRGLQNGHSIFPDDRLPHHHHGQPHGHPHLLNGHSDRYINGRRVTEEELMDKFGAKMMVEEIVDDEVIGRLENGSRDMPLVWRNRGDGTKPQLHSGVISRVAHSKWSEAEVQVMIPAGSTIMGDIKIQLKVRPTE</sequence>
<gene>
    <name evidence="2" type="ORF">FPCIR_3317</name>
</gene>
<proteinExistence type="predicted"/>
<organism evidence="2 3">
    <name type="scientific">Fusarium pseudocircinatum</name>
    <dbReference type="NCBI Taxonomy" id="56676"/>
    <lineage>
        <taxon>Eukaryota</taxon>
        <taxon>Fungi</taxon>
        <taxon>Dikarya</taxon>
        <taxon>Ascomycota</taxon>
        <taxon>Pezizomycotina</taxon>
        <taxon>Sordariomycetes</taxon>
        <taxon>Hypocreomycetidae</taxon>
        <taxon>Hypocreales</taxon>
        <taxon>Nectriaceae</taxon>
        <taxon>Fusarium</taxon>
        <taxon>Fusarium fujikuroi species complex</taxon>
    </lineage>
</organism>
<dbReference type="Proteomes" id="UP000546213">
    <property type="component" value="Unassembled WGS sequence"/>
</dbReference>
<accession>A0A8H5PJV6</accession>
<reference evidence="2 3" key="1">
    <citation type="submission" date="2020-05" db="EMBL/GenBank/DDBJ databases">
        <title>Identification and distribution of gene clusters putatively required for synthesis of sphingolipid metabolism inhibitors in phylogenetically diverse species of the filamentous fungus Fusarium.</title>
        <authorList>
            <person name="Kim H.-S."/>
            <person name="Busman M."/>
            <person name="Brown D.W."/>
            <person name="Divon H."/>
            <person name="Uhlig S."/>
            <person name="Proctor R.H."/>
        </authorList>
    </citation>
    <scope>NUCLEOTIDE SEQUENCE [LARGE SCALE GENOMIC DNA]</scope>
    <source>
        <strain evidence="2 3">NRRL 36939</strain>
    </source>
</reference>
<feature type="compositionally biased region" description="Basic residues" evidence="1">
    <location>
        <begin position="373"/>
        <end position="384"/>
    </location>
</feature>
<name>A0A8H5PJV6_9HYPO</name>
<feature type="region of interest" description="Disordered" evidence="1">
    <location>
        <begin position="371"/>
        <end position="391"/>
    </location>
</feature>